<dbReference type="InterPro" id="IPR037359">
    <property type="entry name" value="NST/OST"/>
</dbReference>
<dbReference type="PANTHER" id="PTHR10605:SF56">
    <property type="entry name" value="BIFUNCTIONAL HEPARAN SULFATE N-DEACETYLASE_N-SULFOTRANSFERASE"/>
    <property type="match status" value="1"/>
</dbReference>
<dbReference type="GO" id="GO:0008146">
    <property type="term" value="F:sulfotransferase activity"/>
    <property type="evidence" value="ECO:0007669"/>
    <property type="project" value="InterPro"/>
</dbReference>
<protein>
    <recommendedName>
        <fullName evidence="6">Protein-tyrosine sulfotransferase</fullName>
    </recommendedName>
</protein>
<dbReference type="InterPro" id="IPR027417">
    <property type="entry name" value="P-loop_NTPase"/>
</dbReference>
<dbReference type="SUPFAM" id="SSF52540">
    <property type="entry name" value="P-loop containing nucleoside triphosphate hydrolases"/>
    <property type="match status" value="1"/>
</dbReference>
<evidence type="ECO:0000313" key="5">
    <source>
        <dbReference type="Proteomes" id="UP001515480"/>
    </source>
</evidence>
<feature type="chain" id="PRO_5044339079" description="Protein-tyrosine sulfotransferase" evidence="3">
    <location>
        <begin position="35"/>
        <end position="726"/>
    </location>
</feature>
<name>A0AB34JCH2_PRYPA</name>
<reference evidence="4 5" key="1">
    <citation type="journal article" date="2024" name="Science">
        <title>Giant polyketide synthase enzymes in the biosynthesis of giant marine polyether toxins.</title>
        <authorList>
            <person name="Fallon T.R."/>
            <person name="Shende V.V."/>
            <person name="Wierzbicki I.H."/>
            <person name="Pendleton A.L."/>
            <person name="Watervoot N.F."/>
            <person name="Auber R.P."/>
            <person name="Gonzalez D.J."/>
            <person name="Wisecaver J.H."/>
            <person name="Moore B.S."/>
        </authorList>
    </citation>
    <scope>NUCLEOTIDE SEQUENCE [LARGE SCALE GENOMIC DNA]</scope>
    <source>
        <strain evidence="4 5">12B1</strain>
    </source>
</reference>
<evidence type="ECO:0000313" key="4">
    <source>
        <dbReference type="EMBL" id="KAL1518832.1"/>
    </source>
</evidence>
<evidence type="ECO:0000256" key="2">
    <source>
        <dbReference type="PIRSR" id="PIRSR637359-2"/>
    </source>
</evidence>
<dbReference type="Gene3D" id="3.40.50.300">
    <property type="entry name" value="P-loop containing nucleotide triphosphate hydrolases"/>
    <property type="match status" value="1"/>
</dbReference>
<evidence type="ECO:0008006" key="6">
    <source>
        <dbReference type="Google" id="ProtNLM"/>
    </source>
</evidence>
<accession>A0AB34JCH2</accession>
<dbReference type="PANTHER" id="PTHR10605">
    <property type="entry name" value="HEPARAN SULFATE SULFOTRANSFERASE"/>
    <property type="match status" value="1"/>
</dbReference>
<dbReference type="EMBL" id="JBGBPQ010000010">
    <property type="protein sequence ID" value="KAL1518832.1"/>
    <property type="molecule type" value="Genomic_DNA"/>
</dbReference>
<comment type="caution">
    <text evidence="4">The sequence shown here is derived from an EMBL/GenBank/DDBJ whole genome shotgun (WGS) entry which is preliminary data.</text>
</comment>
<evidence type="ECO:0000256" key="1">
    <source>
        <dbReference type="ARBA" id="ARBA00022679"/>
    </source>
</evidence>
<feature type="binding site" evidence="2">
    <location>
        <position position="473"/>
    </location>
    <ligand>
        <name>3'-phosphoadenylyl sulfate</name>
        <dbReference type="ChEBI" id="CHEBI:58339"/>
    </ligand>
</feature>
<organism evidence="4 5">
    <name type="scientific">Prymnesium parvum</name>
    <name type="common">Toxic golden alga</name>
    <dbReference type="NCBI Taxonomy" id="97485"/>
    <lineage>
        <taxon>Eukaryota</taxon>
        <taxon>Haptista</taxon>
        <taxon>Haptophyta</taxon>
        <taxon>Prymnesiophyceae</taxon>
        <taxon>Prymnesiales</taxon>
        <taxon>Prymnesiaceae</taxon>
        <taxon>Prymnesium</taxon>
    </lineage>
</organism>
<keyword evidence="5" id="KW-1185">Reference proteome</keyword>
<feature type="binding site" evidence="2">
    <location>
        <position position="465"/>
    </location>
    <ligand>
        <name>3'-phosphoadenylyl sulfate</name>
        <dbReference type="ChEBI" id="CHEBI:58339"/>
    </ligand>
</feature>
<dbReference type="AlphaFoldDB" id="A0AB34JCH2"/>
<gene>
    <name evidence="4" type="ORF">AB1Y20_003109</name>
</gene>
<keyword evidence="3" id="KW-0732">Signal</keyword>
<dbReference type="Proteomes" id="UP001515480">
    <property type="component" value="Unassembled WGS sequence"/>
</dbReference>
<feature type="signal peptide" evidence="3">
    <location>
        <begin position="1"/>
        <end position="34"/>
    </location>
</feature>
<keyword evidence="1" id="KW-0808">Transferase</keyword>
<sequence length="726" mass="79473">MPRCTVNGIARMFLLAAATAWLLLSLRIVPSASGALSAFHGTSPAAARVLLVTPGGRRCDGAHGSYFMTKALQTKIHLARSRGWALWLVGDERTAAAAAATGGVLSDSTASGGVASLLLELHRACEAGTLLAGVARIEWILWMGADVLVEGAGLALPFDELTSGVRTIHVLLAALATNSAHDGEGGADADTPATAFKEADPGFLLLRVDGWSTRLISAWLEDLTLSQRAQQTPDEAGIGGADDITALLGLLRWESQWRAHAHVARSPPLMRDWADTAVSPLISFRRCGLCAADQESSLPPTRAAECQAALLRAFTHADDAFLQLIDAEHAAAGSVHVRPVESRPHDGWLPRHRGGLAACLPKLLVVGSQRSGLASLHAVLKRHSPPHLRLAAGERDLHFFSMDNRYKEGLLQYQQKFHPDSTRLRECAHASHDGVDVSSTYFDYPKAPSRIAAVLPWSRIVLVLREPVQRTLSAFNFRWLTWLCGRAIWSRPDCWAAITNEESVRANQVGPFQMHAALKLFRSCASKQGALRHGCLQKDYAIKFRNKSLAEIEQLQACELNVDPGGPDQWEGCLGLRAFTGPKQIRKAMEDSAFIWRSTYAIHLRGWLQLFPARLLSVFDPEELLDPQSEELQRLFPGLSSGIQAMSRTRENSRLYVVDRKDLPQDVMRMLEIWLRKYNCQLAGLLEAHGLGGESLSNLPWLAKQMQGERGTAFTDCAGLAINSRR</sequence>
<proteinExistence type="predicted"/>
<evidence type="ECO:0000256" key="3">
    <source>
        <dbReference type="SAM" id="SignalP"/>
    </source>
</evidence>